<dbReference type="GO" id="GO:0003735">
    <property type="term" value="F:structural constituent of ribosome"/>
    <property type="evidence" value="ECO:0007669"/>
    <property type="project" value="UniProtKB-UniRule"/>
</dbReference>
<evidence type="ECO:0000256" key="7">
    <source>
        <dbReference type="RuleBase" id="RU003823"/>
    </source>
</evidence>
<evidence type="ECO:0000256" key="3">
    <source>
        <dbReference type="ARBA" id="ARBA00023274"/>
    </source>
</evidence>
<gene>
    <name evidence="9" type="ORF">A2589_02980</name>
</gene>
<organism evidence="9 10">
    <name type="scientific">Candidatus Vogelbacteria bacterium RIFOXYD1_FULL_46_19</name>
    <dbReference type="NCBI Taxonomy" id="1802439"/>
    <lineage>
        <taxon>Bacteria</taxon>
        <taxon>Candidatus Vogeliibacteriota</taxon>
    </lineage>
</organism>
<protein>
    <recommendedName>
        <fullName evidence="4">Small ribosomal subunit protein uS5</fullName>
    </recommendedName>
    <alternativeName>
        <fullName evidence="5">30S ribosomal protein S5</fullName>
    </alternativeName>
</protein>
<dbReference type="InterPro" id="IPR000851">
    <property type="entry name" value="Ribosomal_uS5"/>
</dbReference>
<dbReference type="GO" id="GO:0003723">
    <property type="term" value="F:RNA binding"/>
    <property type="evidence" value="ECO:0007669"/>
    <property type="project" value="InterPro"/>
</dbReference>
<feature type="domain" description="S5 DRBM" evidence="8">
    <location>
        <begin position="1"/>
        <end position="60"/>
    </location>
</feature>
<evidence type="ECO:0000256" key="4">
    <source>
        <dbReference type="ARBA" id="ARBA00035255"/>
    </source>
</evidence>
<evidence type="ECO:0000313" key="9">
    <source>
        <dbReference type="EMBL" id="OHA59850.1"/>
    </source>
</evidence>
<evidence type="ECO:0000259" key="8">
    <source>
        <dbReference type="PROSITE" id="PS50881"/>
    </source>
</evidence>
<dbReference type="FunFam" id="3.30.230.10:FF:000002">
    <property type="entry name" value="30S ribosomal protein S5"/>
    <property type="match status" value="1"/>
</dbReference>
<dbReference type="GO" id="GO:0006412">
    <property type="term" value="P:translation"/>
    <property type="evidence" value="ECO:0007669"/>
    <property type="project" value="InterPro"/>
</dbReference>
<accession>A0A1G2QGY5</accession>
<dbReference type="PROSITE" id="PS50881">
    <property type="entry name" value="S5_DSRBD"/>
    <property type="match status" value="1"/>
</dbReference>
<keyword evidence="3 6" id="KW-0687">Ribonucleoprotein</keyword>
<dbReference type="InterPro" id="IPR005324">
    <property type="entry name" value="Ribosomal_uS5_C"/>
</dbReference>
<comment type="similarity">
    <text evidence="1 7">Belongs to the universal ribosomal protein uS5 family.</text>
</comment>
<evidence type="ECO:0000313" key="10">
    <source>
        <dbReference type="Proteomes" id="UP000177838"/>
    </source>
</evidence>
<dbReference type="Proteomes" id="UP000177838">
    <property type="component" value="Unassembled WGS sequence"/>
</dbReference>
<dbReference type="Pfam" id="PF00333">
    <property type="entry name" value="Ribosomal_S5"/>
    <property type="match status" value="1"/>
</dbReference>
<dbReference type="PANTHER" id="PTHR48277">
    <property type="entry name" value="MITOCHONDRIAL RIBOSOMAL PROTEIN S5"/>
    <property type="match status" value="1"/>
</dbReference>
<dbReference type="InterPro" id="IPR014721">
    <property type="entry name" value="Ribsml_uS5_D2-typ_fold_subgr"/>
</dbReference>
<dbReference type="GO" id="GO:0005840">
    <property type="term" value="C:ribosome"/>
    <property type="evidence" value="ECO:0007669"/>
    <property type="project" value="UniProtKB-KW"/>
</dbReference>
<dbReference type="Pfam" id="PF03719">
    <property type="entry name" value="Ribosomal_S5_C"/>
    <property type="match status" value="1"/>
</dbReference>
<dbReference type="Gene3D" id="3.30.160.20">
    <property type="match status" value="1"/>
</dbReference>
<comment type="caution">
    <text evidence="9">The sequence shown here is derived from an EMBL/GenBank/DDBJ whole genome shotgun (WGS) entry which is preliminary data.</text>
</comment>
<dbReference type="PANTHER" id="PTHR48277:SF1">
    <property type="entry name" value="MITOCHONDRIAL RIBOSOMAL PROTEIN S5"/>
    <property type="match status" value="1"/>
</dbReference>
<dbReference type="SUPFAM" id="SSF54768">
    <property type="entry name" value="dsRNA-binding domain-like"/>
    <property type="match status" value="1"/>
</dbReference>
<reference evidence="9 10" key="1">
    <citation type="journal article" date="2016" name="Nat. Commun.">
        <title>Thousands of microbial genomes shed light on interconnected biogeochemical processes in an aquifer system.</title>
        <authorList>
            <person name="Anantharaman K."/>
            <person name="Brown C.T."/>
            <person name="Hug L.A."/>
            <person name="Sharon I."/>
            <person name="Castelle C.J."/>
            <person name="Probst A.J."/>
            <person name="Thomas B.C."/>
            <person name="Singh A."/>
            <person name="Wilkins M.J."/>
            <person name="Karaoz U."/>
            <person name="Brodie E.L."/>
            <person name="Williams K.H."/>
            <person name="Hubbard S.S."/>
            <person name="Banfield J.F."/>
        </authorList>
    </citation>
    <scope>NUCLEOTIDE SEQUENCE [LARGE SCALE GENOMIC DNA]</scope>
</reference>
<evidence type="ECO:0000256" key="5">
    <source>
        <dbReference type="ARBA" id="ARBA00035519"/>
    </source>
</evidence>
<dbReference type="Gene3D" id="3.30.230.10">
    <property type="match status" value="1"/>
</dbReference>
<proteinExistence type="inferred from homology"/>
<sequence>MVDVRRVTRVMAGGRRFSFSVTLVAGDKKGRVGVGIGKAGDTALAIDKAMNDAKKRMITVLRTDEQSIPHEVEAKYGATRLILKPSKGKGLVAGSSVRTVLDLAGVKDVNAKLISRSKNKLNNARAVVIALKKLRAA</sequence>
<evidence type="ECO:0000256" key="1">
    <source>
        <dbReference type="ARBA" id="ARBA00008945"/>
    </source>
</evidence>
<dbReference type="SUPFAM" id="SSF54211">
    <property type="entry name" value="Ribosomal protein S5 domain 2-like"/>
    <property type="match status" value="1"/>
</dbReference>
<dbReference type="STRING" id="1802439.A2589_02980"/>
<dbReference type="InterPro" id="IPR013810">
    <property type="entry name" value="Ribosomal_uS5_N"/>
</dbReference>
<dbReference type="EMBL" id="MHTK01000005">
    <property type="protein sequence ID" value="OHA59850.1"/>
    <property type="molecule type" value="Genomic_DNA"/>
</dbReference>
<dbReference type="GO" id="GO:1990904">
    <property type="term" value="C:ribonucleoprotein complex"/>
    <property type="evidence" value="ECO:0007669"/>
    <property type="project" value="UniProtKB-UniRule"/>
</dbReference>
<dbReference type="GO" id="GO:0005737">
    <property type="term" value="C:cytoplasm"/>
    <property type="evidence" value="ECO:0007669"/>
    <property type="project" value="UniProtKB-ARBA"/>
</dbReference>
<name>A0A1G2QGY5_9BACT</name>
<keyword evidence="2 6" id="KW-0689">Ribosomal protein</keyword>
<evidence type="ECO:0000256" key="6">
    <source>
        <dbReference type="PROSITE-ProRule" id="PRU00268"/>
    </source>
</evidence>
<dbReference type="AlphaFoldDB" id="A0A1G2QGY5"/>
<dbReference type="InterPro" id="IPR020568">
    <property type="entry name" value="Ribosomal_Su5_D2-typ_SF"/>
</dbReference>
<evidence type="ECO:0000256" key="2">
    <source>
        <dbReference type="ARBA" id="ARBA00022980"/>
    </source>
</evidence>